<dbReference type="InterPro" id="IPR036259">
    <property type="entry name" value="MFS_trans_sf"/>
</dbReference>
<dbReference type="InterPro" id="IPR020846">
    <property type="entry name" value="MFS_dom"/>
</dbReference>
<evidence type="ECO:0000259" key="9">
    <source>
        <dbReference type="PROSITE" id="PS50850"/>
    </source>
</evidence>
<dbReference type="InterPro" id="IPR011701">
    <property type="entry name" value="MFS"/>
</dbReference>
<dbReference type="Proteomes" id="UP000503088">
    <property type="component" value="Chromosome"/>
</dbReference>
<comment type="similarity">
    <text evidence="2">Belongs to the major facilitator superfamily.</text>
</comment>
<feature type="transmembrane region" description="Helical" evidence="8">
    <location>
        <begin position="12"/>
        <end position="30"/>
    </location>
</feature>
<sequence>MSYLQPGNPSFRKANTALFIGGFISFAILYSTQPLLPVFSEVFHVPPASASLSLSLSTALLAISMLITAPLSDRWGRKKVMSFSLFASAVVAFLTAFSPDFLSLLFLRSLQGIVLAGLPAIAMTYVGEEFHPDNLGTAMGLYVSGTSIGGMSGRVVTGMITDYFSWSAAFVCIGIISLIASLWFWHSLPESRHFHPCNLSLKSSIHALLDSLKSPVLITLFGIGFLLMGGFVTMFNYIGYLLVEPPYRLSQTAIGWIFVTYLTGTFSSAWMGKLADRIGRPPVLITGLILMGCGCFITLTGSVWSKVIGVALFTFGFFGSHSVTSGWVGKSSGSVRAQATTLYLLFYYIGSSLLGSVGGLVWTHFRWGGVIGLITSSIILALLGAAFLAIYEKHPALIKKRITGEKSSE</sequence>
<dbReference type="RefSeq" id="WP_173222980.1">
    <property type="nucleotide sequence ID" value="NZ_CP048104.1"/>
</dbReference>
<keyword evidence="3" id="KW-0813">Transport</keyword>
<evidence type="ECO:0000256" key="6">
    <source>
        <dbReference type="ARBA" id="ARBA00022989"/>
    </source>
</evidence>
<gene>
    <name evidence="10" type="ORF">GXN76_10580</name>
</gene>
<dbReference type="GO" id="GO:0022857">
    <property type="term" value="F:transmembrane transporter activity"/>
    <property type="evidence" value="ECO:0007669"/>
    <property type="project" value="InterPro"/>
</dbReference>
<keyword evidence="5 8" id="KW-0812">Transmembrane</keyword>
<dbReference type="EMBL" id="CP048104">
    <property type="protein sequence ID" value="QKG84870.1"/>
    <property type="molecule type" value="Genomic_DNA"/>
</dbReference>
<evidence type="ECO:0000256" key="4">
    <source>
        <dbReference type="ARBA" id="ARBA00022475"/>
    </source>
</evidence>
<dbReference type="SUPFAM" id="SSF103473">
    <property type="entry name" value="MFS general substrate transporter"/>
    <property type="match status" value="1"/>
</dbReference>
<organism evidence="10 11">
    <name type="scientific">Kroppenstedtia pulmonis</name>
    <dbReference type="NCBI Taxonomy" id="1380685"/>
    <lineage>
        <taxon>Bacteria</taxon>
        <taxon>Bacillati</taxon>
        <taxon>Bacillota</taxon>
        <taxon>Bacilli</taxon>
        <taxon>Bacillales</taxon>
        <taxon>Thermoactinomycetaceae</taxon>
        <taxon>Kroppenstedtia</taxon>
    </lineage>
</organism>
<name>A0A7D4BKF9_9BACL</name>
<feature type="transmembrane region" description="Helical" evidence="8">
    <location>
        <begin position="163"/>
        <end position="185"/>
    </location>
</feature>
<dbReference type="PANTHER" id="PTHR43271:SF1">
    <property type="entry name" value="INNER MEMBRANE TRANSPORT PROTEIN YNFM"/>
    <property type="match status" value="1"/>
</dbReference>
<feature type="transmembrane region" description="Helical" evidence="8">
    <location>
        <begin position="216"/>
        <end position="241"/>
    </location>
</feature>
<feature type="transmembrane region" description="Helical" evidence="8">
    <location>
        <begin position="80"/>
        <end position="99"/>
    </location>
</feature>
<dbReference type="PROSITE" id="PS00216">
    <property type="entry name" value="SUGAR_TRANSPORT_1"/>
    <property type="match status" value="1"/>
</dbReference>
<dbReference type="PROSITE" id="PS50850">
    <property type="entry name" value="MFS"/>
    <property type="match status" value="1"/>
</dbReference>
<comment type="subcellular location">
    <subcellularLocation>
        <location evidence="1">Cell membrane</location>
        <topology evidence="1">Multi-pass membrane protein</topology>
    </subcellularLocation>
</comment>
<feature type="transmembrane region" description="Helical" evidence="8">
    <location>
        <begin position="283"/>
        <end position="304"/>
    </location>
</feature>
<dbReference type="GO" id="GO:0005886">
    <property type="term" value="C:plasma membrane"/>
    <property type="evidence" value="ECO:0007669"/>
    <property type="project" value="UniProtKB-SubCell"/>
</dbReference>
<dbReference type="InterPro" id="IPR005829">
    <property type="entry name" value="Sugar_transporter_CS"/>
</dbReference>
<evidence type="ECO:0000256" key="1">
    <source>
        <dbReference type="ARBA" id="ARBA00004651"/>
    </source>
</evidence>
<feature type="domain" description="Major facilitator superfamily (MFS) profile" evidence="9">
    <location>
        <begin position="10"/>
        <end position="393"/>
    </location>
</feature>
<keyword evidence="4" id="KW-1003">Cell membrane</keyword>
<protein>
    <submittedName>
        <fullName evidence="10">MFS transporter</fullName>
    </submittedName>
</protein>
<dbReference type="KEGG" id="kpul:GXN76_10580"/>
<dbReference type="CDD" id="cd17324">
    <property type="entry name" value="MFS_NepI_like"/>
    <property type="match status" value="1"/>
</dbReference>
<accession>A0A7D4BKF9</accession>
<dbReference type="Pfam" id="PF07690">
    <property type="entry name" value="MFS_1"/>
    <property type="match status" value="1"/>
</dbReference>
<evidence type="ECO:0000256" key="2">
    <source>
        <dbReference type="ARBA" id="ARBA00008335"/>
    </source>
</evidence>
<keyword evidence="6 8" id="KW-1133">Transmembrane helix</keyword>
<reference evidence="10 11" key="1">
    <citation type="submission" date="2020-01" db="EMBL/GenBank/DDBJ databases">
        <authorList>
            <person name="Gulvik C.A."/>
            <person name="Batra D.G."/>
        </authorList>
    </citation>
    <scope>NUCLEOTIDE SEQUENCE [LARGE SCALE GENOMIC DNA]</scope>
    <source>
        <strain evidence="10 11">W9323</strain>
    </source>
</reference>
<feature type="transmembrane region" description="Helical" evidence="8">
    <location>
        <begin position="139"/>
        <end position="157"/>
    </location>
</feature>
<feature type="transmembrane region" description="Helical" evidence="8">
    <location>
        <begin position="341"/>
        <end position="362"/>
    </location>
</feature>
<dbReference type="PANTHER" id="PTHR43271">
    <property type="entry name" value="BLL2771 PROTEIN"/>
    <property type="match status" value="1"/>
</dbReference>
<keyword evidence="11" id="KW-1185">Reference proteome</keyword>
<dbReference type="AlphaFoldDB" id="A0A7D4BKF9"/>
<evidence type="ECO:0000256" key="3">
    <source>
        <dbReference type="ARBA" id="ARBA00022448"/>
    </source>
</evidence>
<proteinExistence type="inferred from homology"/>
<evidence type="ECO:0000313" key="11">
    <source>
        <dbReference type="Proteomes" id="UP000503088"/>
    </source>
</evidence>
<feature type="transmembrane region" description="Helical" evidence="8">
    <location>
        <begin position="253"/>
        <end position="271"/>
    </location>
</feature>
<feature type="transmembrane region" description="Helical" evidence="8">
    <location>
        <begin position="310"/>
        <end position="329"/>
    </location>
</feature>
<feature type="transmembrane region" description="Helical" evidence="8">
    <location>
        <begin position="368"/>
        <end position="391"/>
    </location>
</feature>
<feature type="transmembrane region" description="Helical" evidence="8">
    <location>
        <begin position="50"/>
        <end position="68"/>
    </location>
</feature>
<evidence type="ECO:0000256" key="5">
    <source>
        <dbReference type="ARBA" id="ARBA00022692"/>
    </source>
</evidence>
<dbReference type="Gene3D" id="1.20.1250.20">
    <property type="entry name" value="MFS general substrate transporter like domains"/>
    <property type="match status" value="1"/>
</dbReference>
<evidence type="ECO:0000313" key="10">
    <source>
        <dbReference type="EMBL" id="QKG84870.1"/>
    </source>
</evidence>
<evidence type="ECO:0000256" key="8">
    <source>
        <dbReference type="SAM" id="Phobius"/>
    </source>
</evidence>
<keyword evidence="7 8" id="KW-0472">Membrane</keyword>
<evidence type="ECO:0000256" key="7">
    <source>
        <dbReference type="ARBA" id="ARBA00023136"/>
    </source>
</evidence>